<dbReference type="EMBL" id="FNJM01000004">
    <property type="protein sequence ID" value="SDP36750.1"/>
    <property type="molecule type" value="Genomic_DNA"/>
</dbReference>
<dbReference type="PANTHER" id="PTHR30404">
    <property type="entry name" value="N-ACETYLMURAMOYL-L-ALANINE AMIDASE"/>
    <property type="match status" value="1"/>
</dbReference>
<accession>A0A1H0S4U6</accession>
<keyword evidence="1" id="KW-0378">Hydrolase</keyword>
<dbReference type="Gene3D" id="3.40.630.40">
    <property type="entry name" value="Zn-dependent exopeptidases"/>
    <property type="match status" value="1"/>
</dbReference>
<dbReference type="Pfam" id="PF01520">
    <property type="entry name" value="Amidase_3"/>
    <property type="match status" value="1"/>
</dbReference>
<dbReference type="GO" id="GO:0008745">
    <property type="term" value="F:N-acetylmuramoyl-L-alanine amidase activity"/>
    <property type="evidence" value="ECO:0007669"/>
    <property type="project" value="InterPro"/>
</dbReference>
<reference evidence="3 4" key="1">
    <citation type="submission" date="2016-10" db="EMBL/GenBank/DDBJ databases">
        <authorList>
            <person name="de Groot N.N."/>
        </authorList>
    </citation>
    <scope>NUCLEOTIDE SEQUENCE [LARGE SCALE GENOMIC DNA]</scope>
    <source>
        <strain evidence="3 4">DSM 12272</strain>
    </source>
</reference>
<dbReference type="RefSeq" id="WP_089968741.1">
    <property type="nucleotide sequence ID" value="NZ_FNJM01000004.1"/>
</dbReference>
<feature type="domain" description="MurNAc-LAA" evidence="2">
    <location>
        <begin position="63"/>
        <end position="173"/>
    </location>
</feature>
<dbReference type="SUPFAM" id="SSF53187">
    <property type="entry name" value="Zn-dependent exopeptidases"/>
    <property type="match status" value="1"/>
</dbReference>
<sequence length="227" mass="25603">MAKWVLDPGHGGDDTGAIGVNGRKESDIVLEAVLEAKRHLERNGETVLLTRESDTFIDPRGRFDIANNWKADYFVSFHMNSLSDNLITGTEIFLFGKENKTEKLTKFIRDEVLSNLKSDDRGIKQANFSVLKETKMPAVLIKADFLSNEEVEKTFNSKKYGYMVAKGCLAMVDKVILETPITKPKPLSNKAWRICVGYYKDYNDAHNALEEANKNGVKDAYIIPYEG</sequence>
<dbReference type="STRING" id="94869.SAMN04488529_104165"/>
<name>A0A1H0S4U6_9CLOT</name>
<evidence type="ECO:0000259" key="2">
    <source>
        <dbReference type="SMART" id="SM00646"/>
    </source>
</evidence>
<evidence type="ECO:0000313" key="4">
    <source>
        <dbReference type="Proteomes" id="UP000198597"/>
    </source>
</evidence>
<dbReference type="GO" id="GO:0030288">
    <property type="term" value="C:outer membrane-bounded periplasmic space"/>
    <property type="evidence" value="ECO:0007669"/>
    <property type="project" value="TreeGrafter"/>
</dbReference>
<dbReference type="AlphaFoldDB" id="A0A1H0S4U6"/>
<dbReference type="SMART" id="SM00646">
    <property type="entry name" value="Ami_3"/>
    <property type="match status" value="1"/>
</dbReference>
<dbReference type="CDD" id="cd02696">
    <property type="entry name" value="MurNAc-LAA"/>
    <property type="match status" value="1"/>
</dbReference>
<dbReference type="GO" id="GO:0009253">
    <property type="term" value="P:peptidoglycan catabolic process"/>
    <property type="evidence" value="ECO:0007669"/>
    <property type="project" value="InterPro"/>
</dbReference>
<proteinExistence type="predicted"/>
<dbReference type="Proteomes" id="UP000198597">
    <property type="component" value="Unassembled WGS sequence"/>
</dbReference>
<dbReference type="InterPro" id="IPR050695">
    <property type="entry name" value="N-acetylmuramoyl_amidase_3"/>
</dbReference>
<dbReference type="InterPro" id="IPR002508">
    <property type="entry name" value="MurNAc-LAA_cat"/>
</dbReference>
<gene>
    <name evidence="3" type="ORF">SAMN04488529_104165</name>
</gene>
<dbReference type="PANTHER" id="PTHR30404:SF0">
    <property type="entry name" value="N-ACETYLMURAMOYL-L-ALANINE AMIDASE AMIC"/>
    <property type="match status" value="1"/>
</dbReference>
<evidence type="ECO:0000313" key="3">
    <source>
        <dbReference type="EMBL" id="SDP36750.1"/>
    </source>
</evidence>
<organism evidence="3 4">
    <name type="scientific">Clostridium gasigenes</name>
    <dbReference type="NCBI Taxonomy" id="94869"/>
    <lineage>
        <taxon>Bacteria</taxon>
        <taxon>Bacillati</taxon>
        <taxon>Bacillota</taxon>
        <taxon>Clostridia</taxon>
        <taxon>Eubacteriales</taxon>
        <taxon>Clostridiaceae</taxon>
        <taxon>Clostridium</taxon>
    </lineage>
</organism>
<keyword evidence="4" id="KW-1185">Reference proteome</keyword>
<evidence type="ECO:0000256" key="1">
    <source>
        <dbReference type="ARBA" id="ARBA00022801"/>
    </source>
</evidence>
<dbReference type="OrthoDB" id="9772024at2"/>
<protein>
    <submittedName>
        <fullName evidence="3">N-acetylmuramoyl-L-alanine amidase</fullName>
    </submittedName>
</protein>